<sequence length="309" mass="32300">MDEGSRTNTSSITTPGAPSTMQPISYSSADTRRAEGLLDSSNIATASESEANLRHSMPQNNGTLIPLAEPQHTAENNASSTQLGAKDTPLGLMPRCLSCALFTSAGLQEIDDTYGRSMQSTSAAGALTAAQGCAAAAATLQTSFTPGASTSMTPAPTEVQSASDSRPLPQHRWGGNNDSGSQCASYRGADRSNNVSGCGLRLVGDDVEWLQSTFECSASSPREEVQLSWRHLQHQQYTGTSRAAGAMAPTPSNDEVSAVLENMGGAHYHFERAVQPPSPSQSGGCMSADEEDCQAAAMLWAAQKMAAFD</sequence>
<feature type="compositionally biased region" description="Polar residues" evidence="1">
    <location>
        <begin position="39"/>
        <end position="50"/>
    </location>
</feature>
<feature type="compositionally biased region" description="Polar residues" evidence="1">
    <location>
        <begin position="1"/>
        <end position="29"/>
    </location>
</feature>
<name>A0A836HE42_9TRYP</name>
<dbReference type="KEGG" id="lmat:92517724"/>
<feature type="compositionally biased region" description="Polar residues" evidence="1">
    <location>
        <begin position="145"/>
        <end position="164"/>
    </location>
</feature>
<dbReference type="EMBL" id="JAFEUZ010000012">
    <property type="protein sequence ID" value="KAG5484487.1"/>
    <property type="molecule type" value="Genomic_DNA"/>
</dbReference>
<comment type="caution">
    <text evidence="2">The sequence shown here is derived from an EMBL/GenBank/DDBJ whole genome shotgun (WGS) entry which is preliminary data.</text>
</comment>
<evidence type="ECO:0000313" key="3">
    <source>
        <dbReference type="Proteomes" id="UP000673552"/>
    </source>
</evidence>
<feature type="region of interest" description="Disordered" evidence="1">
    <location>
        <begin position="145"/>
        <end position="185"/>
    </location>
</feature>
<gene>
    <name evidence="2" type="ORF">LSCM1_07857</name>
</gene>
<accession>A0A836HE42</accession>
<dbReference type="AlphaFoldDB" id="A0A836HE42"/>
<reference evidence="3" key="1">
    <citation type="journal article" date="2021" name="Microbiol. Resour. Announc.">
        <title>LGAAP: Leishmaniinae Genome Assembly and Annotation Pipeline.</title>
        <authorList>
            <person name="Almutairi H."/>
            <person name="Urbaniak M.D."/>
            <person name="Bates M.D."/>
            <person name="Jariyapan N."/>
            <person name="Kwakye-Nuako G."/>
            <person name="Thomaz-Soccol V."/>
            <person name="Al-Salem W.S."/>
            <person name="Dillon R.J."/>
            <person name="Bates P.A."/>
            <person name="Gatherer D."/>
        </authorList>
    </citation>
    <scope>NUCLEOTIDE SEQUENCE [LARGE SCALE GENOMIC DNA]</scope>
</reference>
<dbReference type="OrthoDB" id="262473at2759"/>
<proteinExistence type="predicted"/>
<dbReference type="GeneID" id="92517724"/>
<protein>
    <submittedName>
        <fullName evidence="2">Uncharacterized protein</fullName>
    </submittedName>
</protein>
<evidence type="ECO:0000256" key="1">
    <source>
        <dbReference type="SAM" id="MobiDB-lite"/>
    </source>
</evidence>
<organism evidence="2 3">
    <name type="scientific">Leishmania martiniquensis</name>
    <dbReference type="NCBI Taxonomy" id="1580590"/>
    <lineage>
        <taxon>Eukaryota</taxon>
        <taxon>Discoba</taxon>
        <taxon>Euglenozoa</taxon>
        <taxon>Kinetoplastea</taxon>
        <taxon>Metakinetoplastina</taxon>
        <taxon>Trypanosomatida</taxon>
        <taxon>Trypanosomatidae</taxon>
        <taxon>Leishmaniinae</taxon>
        <taxon>Leishmania</taxon>
    </lineage>
</organism>
<reference evidence="3" key="2">
    <citation type="journal article" date="2021" name="Sci. Data">
        <title>Chromosome-scale genome sequencing, assembly and annotation of six genomes from subfamily Leishmaniinae.</title>
        <authorList>
            <person name="Almutairi H."/>
            <person name="Urbaniak M.D."/>
            <person name="Bates M.D."/>
            <person name="Jariyapan N."/>
            <person name="Kwakye-Nuako G."/>
            <person name="Thomaz Soccol V."/>
            <person name="Al-Salem W.S."/>
            <person name="Dillon R.J."/>
            <person name="Bates P.A."/>
            <person name="Gatherer D."/>
        </authorList>
    </citation>
    <scope>NUCLEOTIDE SEQUENCE [LARGE SCALE GENOMIC DNA]</scope>
</reference>
<keyword evidence="3" id="KW-1185">Reference proteome</keyword>
<dbReference type="RefSeq" id="XP_067180425.1">
    <property type="nucleotide sequence ID" value="XM_067325212.1"/>
</dbReference>
<evidence type="ECO:0000313" key="2">
    <source>
        <dbReference type="EMBL" id="KAG5484487.1"/>
    </source>
</evidence>
<dbReference type="Proteomes" id="UP000673552">
    <property type="component" value="Unassembled WGS sequence"/>
</dbReference>
<feature type="region of interest" description="Disordered" evidence="1">
    <location>
        <begin position="1"/>
        <end position="65"/>
    </location>
</feature>